<evidence type="ECO:0000256" key="1">
    <source>
        <dbReference type="SAM" id="MobiDB-lite"/>
    </source>
</evidence>
<feature type="compositionally biased region" description="Basic and acidic residues" evidence="1">
    <location>
        <begin position="551"/>
        <end position="581"/>
    </location>
</feature>
<organism evidence="4 5">
    <name type="scientific">Caenorhabditis angaria</name>
    <dbReference type="NCBI Taxonomy" id="860376"/>
    <lineage>
        <taxon>Eukaryota</taxon>
        <taxon>Metazoa</taxon>
        <taxon>Ecdysozoa</taxon>
        <taxon>Nematoda</taxon>
        <taxon>Chromadorea</taxon>
        <taxon>Rhabditida</taxon>
        <taxon>Rhabditina</taxon>
        <taxon>Rhabditomorpha</taxon>
        <taxon>Rhabditoidea</taxon>
        <taxon>Rhabditidae</taxon>
        <taxon>Peloderinae</taxon>
        <taxon>Caenorhabditis</taxon>
    </lineage>
</organism>
<feature type="chain" id="PRO_5040400218" description="Domain of unknown function WSN domain-containing protein" evidence="3">
    <location>
        <begin position="20"/>
        <end position="771"/>
    </location>
</feature>
<evidence type="ECO:0000256" key="2">
    <source>
        <dbReference type="SAM" id="Phobius"/>
    </source>
</evidence>
<keyword evidence="2" id="KW-0812">Transmembrane</keyword>
<feature type="transmembrane region" description="Helical" evidence="2">
    <location>
        <begin position="199"/>
        <end position="225"/>
    </location>
</feature>
<dbReference type="Proteomes" id="UP001152747">
    <property type="component" value="Unassembled WGS sequence"/>
</dbReference>
<dbReference type="Pfam" id="PF03564">
    <property type="entry name" value="DUF1759"/>
    <property type="match status" value="1"/>
</dbReference>
<dbReference type="AlphaFoldDB" id="A0A9P1IL63"/>
<feature type="compositionally biased region" description="Polar residues" evidence="1">
    <location>
        <begin position="528"/>
        <end position="539"/>
    </location>
</feature>
<evidence type="ECO:0000313" key="4">
    <source>
        <dbReference type="EMBL" id="CAI5447449.1"/>
    </source>
</evidence>
<sequence length="771" mass="88626">MKFQLHILLLFFGVKVTSGANICERRAAYESGRNFGRILFYHIRISDGTMDPRIKHLLSQIECSIPKNSGFEIQNEDVTVSDCQNFEVHLNSIKNNAEYPKNYDRIEIFVNFPSIDKFYKCDYIQIFKNVDLFANLNLVRFDEVLTPGFKSLNIPFVASIDAKQEIASEHVQKICWKFIREILGIPDESDAAFKITIPMMATALIGFATGLFLMTFMIPFGWLLWKRRKSKLLEQKIVESAETQAVKPKEKPKKCGGPIPRDCSTQEAPPTGAARERVDEVARLSSAPCWLAARTTERNQFSSFVFVFWVPGYKSEVPSDLPNRSGILPKRTNHPKVKNTGISQRQIKTHHSVKKSGKAKRNPISGKYSNISNYSFNETVRLKIKIITKLEKLSTKYSKPFKWDKSQPENEEVMKLQYEIIKSEVLEMKSDFEEMKKIYSKLSEMLEILDRDDQKEATNVELQNQKEAQQQAITVSEKETPNEELEAIDIKISKMVDMSKLDDIFAQIKIQKGDHKPIVKTENERTTENSGQNPSQITIKNSTNENEENMENPKNEENIENPKKEENNQEKTENSTKNQEKIEKIEKTQKDESNNGNENPKHFYNTGKFLLKKDIIEIPPFDGKPENFSTFIELFENLVDKDKDMPNVLKFAALKSLTTDTAAEQIARYPGDGSLYEEALQKLKTMFGSVNRQYTAIWENIKKLKPAKNDVVSCRRVLNDLAISIQKLKRLGFETNGLPYLAEIKSKLPRNLLSEVVKKERRLPNQRFGNV</sequence>
<protein>
    <recommendedName>
        <fullName evidence="6">Domain of unknown function WSN domain-containing protein</fullName>
    </recommendedName>
</protein>
<evidence type="ECO:0008006" key="6">
    <source>
        <dbReference type="Google" id="ProtNLM"/>
    </source>
</evidence>
<name>A0A9P1IL63_9PELO</name>
<proteinExistence type="predicted"/>
<keyword evidence="3" id="KW-0732">Signal</keyword>
<feature type="region of interest" description="Disordered" evidence="1">
    <location>
        <begin position="324"/>
        <end position="364"/>
    </location>
</feature>
<evidence type="ECO:0000256" key="3">
    <source>
        <dbReference type="SAM" id="SignalP"/>
    </source>
</evidence>
<evidence type="ECO:0000313" key="5">
    <source>
        <dbReference type="Proteomes" id="UP001152747"/>
    </source>
</evidence>
<accession>A0A9P1IL63</accession>
<keyword evidence="2" id="KW-0472">Membrane</keyword>
<dbReference type="OrthoDB" id="5868776at2759"/>
<dbReference type="EMBL" id="CANHGI010000004">
    <property type="protein sequence ID" value="CAI5447449.1"/>
    <property type="molecule type" value="Genomic_DNA"/>
</dbReference>
<gene>
    <name evidence="4" type="ORF">CAMP_LOCUS10086</name>
</gene>
<keyword evidence="2" id="KW-1133">Transmembrane helix</keyword>
<comment type="caution">
    <text evidence="4">The sequence shown here is derived from an EMBL/GenBank/DDBJ whole genome shotgun (WGS) entry which is preliminary data.</text>
</comment>
<feature type="region of interest" description="Disordered" evidence="1">
    <location>
        <begin position="516"/>
        <end position="581"/>
    </location>
</feature>
<reference evidence="4" key="1">
    <citation type="submission" date="2022-11" db="EMBL/GenBank/DDBJ databases">
        <authorList>
            <person name="Kikuchi T."/>
        </authorList>
    </citation>
    <scope>NUCLEOTIDE SEQUENCE</scope>
    <source>
        <strain evidence="4">PS1010</strain>
    </source>
</reference>
<feature type="compositionally biased region" description="Basic and acidic residues" evidence="1">
    <location>
        <begin position="516"/>
        <end position="527"/>
    </location>
</feature>
<dbReference type="InterPro" id="IPR005312">
    <property type="entry name" value="DUF1759"/>
</dbReference>
<feature type="region of interest" description="Disordered" evidence="1">
    <location>
        <begin position="244"/>
        <end position="274"/>
    </location>
</feature>
<keyword evidence="5" id="KW-1185">Reference proteome</keyword>
<feature type="compositionally biased region" description="Basic residues" evidence="1">
    <location>
        <begin position="347"/>
        <end position="361"/>
    </location>
</feature>
<feature type="signal peptide" evidence="3">
    <location>
        <begin position="1"/>
        <end position="19"/>
    </location>
</feature>